<evidence type="ECO:0000313" key="1">
    <source>
        <dbReference type="EMBL" id="KAI0061759.1"/>
    </source>
</evidence>
<reference evidence="1" key="1">
    <citation type="submission" date="2021-03" db="EMBL/GenBank/DDBJ databases">
        <authorList>
            <consortium name="DOE Joint Genome Institute"/>
            <person name="Ahrendt S."/>
            <person name="Looney B.P."/>
            <person name="Miyauchi S."/>
            <person name="Morin E."/>
            <person name="Drula E."/>
            <person name="Courty P.E."/>
            <person name="Chicoki N."/>
            <person name="Fauchery L."/>
            <person name="Kohler A."/>
            <person name="Kuo A."/>
            <person name="Labutti K."/>
            <person name="Pangilinan J."/>
            <person name="Lipzen A."/>
            <person name="Riley R."/>
            <person name="Andreopoulos W."/>
            <person name="He G."/>
            <person name="Johnson J."/>
            <person name="Barry K.W."/>
            <person name="Grigoriev I.V."/>
            <person name="Nagy L."/>
            <person name="Hibbett D."/>
            <person name="Henrissat B."/>
            <person name="Matheny P.B."/>
            <person name="Labbe J."/>
            <person name="Martin F."/>
        </authorList>
    </citation>
    <scope>NUCLEOTIDE SEQUENCE</scope>
    <source>
        <strain evidence="1">HHB10654</strain>
    </source>
</reference>
<comment type="caution">
    <text evidence="1">The sequence shown here is derived from an EMBL/GenBank/DDBJ whole genome shotgun (WGS) entry which is preliminary data.</text>
</comment>
<reference evidence="1" key="2">
    <citation type="journal article" date="2022" name="New Phytol.">
        <title>Evolutionary transition to the ectomycorrhizal habit in the genomes of a hyperdiverse lineage of mushroom-forming fungi.</title>
        <authorList>
            <person name="Looney B."/>
            <person name="Miyauchi S."/>
            <person name="Morin E."/>
            <person name="Drula E."/>
            <person name="Courty P.E."/>
            <person name="Kohler A."/>
            <person name="Kuo A."/>
            <person name="LaButti K."/>
            <person name="Pangilinan J."/>
            <person name="Lipzen A."/>
            <person name="Riley R."/>
            <person name="Andreopoulos W."/>
            <person name="He G."/>
            <person name="Johnson J."/>
            <person name="Nolan M."/>
            <person name="Tritt A."/>
            <person name="Barry K.W."/>
            <person name="Grigoriev I.V."/>
            <person name="Nagy L.G."/>
            <person name="Hibbett D."/>
            <person name="Henrissat B."/>
            <person name="Matheny P.B."/>
            <person name="Labbe J."/>
            <person name="Martin F.M."/>
        </authorList>
    </citation>
    <scope>NUCLEOTIDE SEQUENCE</scope>
    <source>
        <strain evidence="1">HHB10654</strain>
    </source>
</reference>
<organism evidence="1 2">
    <name type="scientific">Artomyces pyxidatus</name>
    <dbReference type="NCBI Taxonomy" id="48021"/>
    <lineage>
        <taxon>Eukaryota</taxon>
        <taxon>Fungi</taxon>
        <taxon>Dikarya</taxon>
        <taxon>Basidiomycota</taxon>
        <taxon>Agaricomycotina</taxon>
        <taxon>Agaricomycetes</taxon>
        <taxon>Russulales</taxon>
        <taxon>Auriscalpiaceae</taxon>
        <taxon>Artomyces</taxon>
    </lineage>
</organism>
<dbReference type="Proteomes" id="UP000814140">
    <property type="component" value="Unassembled WGS sequence"/>
</dbReference>
<gene>
    <name evidence="1" type="ORF">BV25DRAFT_1916762</name>
</gene>
<proteinExistence type="predicted"/>
<evidence type="ECO:0000313" key="2">
    <source>
        <dbReference type="Proteomes" id="UP000814140"/>
    </source>
</evidence>
<dbReference type="EMBL" id="MU277211">
    <property type="protein sequence ID" value="KAI0061759.1"/>
    <property type="molecule type" value="Genomic_DNA"/>
</dbReference>
<protein>
    <submittedName>
        <fullName evidence="1">Uncharacterized protein</fullName>
    </submittedName>
</protein>
<name>A0ACB8SZ54_9AGAM</name>
<sequence length="215" mass="25311">MSGVSSTTVIERPDGTLEYWEPTLADIQGAGLDPADTEQIAEITAFVNLRNALNHGREAHEKRLRDEEQDRLQIEQDRLQIEQDRLQIEQNRLHIEQNHLQIEQNRLHIEQNYLQIEQNRLELEQDRIQFEQDHLELEQNRKTTDDLIARLDKEIAEVNAIWDDCDRLRARSRHFLIILDYVEKAKQEGKEPTKDVLLSLMNEDIMAGQRGQKCD</sequence>
<keyword evidence="2" id="KW-1185">Reference proteome</keyword>
<accession>A0ACB8SZ54</accession>